<dbReference type="SUPFAM" id="SSF56436">
    <property type="entry name" value="C-type lectin-like"/>
    <property type="match status" value="1"/>
</dbReference>
<evidence type="ECO:0000259" key="1">
    <source>
        <dbReference type="Pfam" id="PF03781"/>
    </source>
</evidence>
<name>A0A0V7ZBK7_9CYAN</name>
<gene>
    <name evidence="2" type="ORF">BC008_07400</name>
</gene>
<feature type="domain" description="Sulfatase-modifying factor enzyme-like" evidence="1">
    <location>
        <begin position="21"/>
        <end position="268"/>
    </location>
</feature>
<dbReference type="InterPro" id="IPR016187">
    <property type="entry name" value="CTDL_fold"/>
</dbReference>
<dbReference type="Pfam" id="PF03781">
    <property type="entry name" value="FGE-sulfatase"/>
    <property type="match status" value="1"/>
</dbReference>
<dbReference type="GO" id="GO:0120147">
    <property type="term" value="F:formylglycine-generating oxidase activity"/>
    <property type="evidence" value="ECO:0007669"/>
    <property type="project" value="TreeGrafter"/>
</dbReference>
<protein>
    <recommendedName>
        <fullName evidence="1">Sulfatase-modifying factor enzyme-like domain-containing protein</fullName>
    </recommendedName>
</protein>
<proteinExistence type="predicted"/>
<dbReference type="InterPro" id="IPR042095">
    <property type="entry name" value="SUMF_sf"/>
</dbReference>
<reference evidence="2 3" key="1">
    <citation type="journal article" date="2015" name="Genome Announc.">
        <title>Draft Genome of the Euendolithic (true boring) Cyanobacterium Mastigocoleus testarum strain BC008.</title>
        <authorList>
            <person name="Guida B.S."/>
            <person name="Garcia-Pichel F."/>
        </authorList>
    </citation>
    <scope>NUCLEOTIDE SEQUENCE [LARGE SCALE GENOMIC DNA]</scope>
    <source>
        <strain evidence="2 3">BC008</strain>
    </source>
</reference>
<dbReference type="InterPro" id="IPR051043">
    <property type="entry name" value="Sulfatase_Mod_Factor_Kinase"/>
</dbReference>
<dbReference type="Gene3D" id="3.90.1580.10">
    <property type="entry name" value="paralog of FGE (formylglycine-generating enzyme)"/>
    <property type="match status" value="1"/>
</dbReference>
<comment type="caution">
    <text evidence="2">The sequence shown here is derived from an EMBL/GenBank/DDBJ whole genome shotgun (WGS) entry which is preliminary data.</text>
</comment>
<dbReference type="PANTHER" id="PTHR23150:SF19">
    <property type="entry name" value="FORMYLGLYCINE-GENERATING ENZYME"/>
    <property type="match status" value="1"/>
</dbReference>
<organism evidence="2 3">
    <name type="scientific">Mastigocoleus testarum BC008</name>
    <dbReference type="NCBI Taxonomy" id="371196"/>
    <lineage>
        <taxon>Bacteria</taxon>
        <taxon>Bacillati</taxon>
        <taxon>Cyanobacteriota</taxon>
        <taxon>Cyanophyceae</taxon>
        <taxon>Nostocales</taxon>
        <taxon>Hapalosiphonaceae</taxon>
        <taxon>Mastigocoleus</taxon>
    </lineage>
</organism>
<dbReference type="InterPro" id="IPR005532">
    <property type="entry name" value="SUMF_dom"/>
</dbReference>
<dbReference type="EMBL" id="LMTZ01000169">
    <property type="protein sequence ID" value="KST61883.1"/>
    <property type="molecule type" value="Genomic_DNA"/>
</dbReference>
<dbReference type="Proteomes" id="UP000053372">
    <property type="component" value="Unassembled WGS sequence"/>
</dbReference>
<keyword evidence="3" id="KW-1185">Reference proteome</keyword>
<dbReference type="PANTHER" id="PTHR23150">
    <property type="entry name" value="SULFATASE MODIFYING FACTOR 1, 2"/>
    <property type="match status" value="1"/>
</dbReference>
<evidence type="ECO:0000313" key="2">
    <source>
        <dbReference type="EMBL" id="KST61883.1"/>
    </source>
</evidence>
<sequence length="271" mass="31352">MNSQQQPNQNFIENINGVEVEMLHIPDGAFMMGASEIERGSRNSERPQHRVTVPAFFMGKYPVTQTQWRAITSLPEVSRELKSDPSRFKGKNRPVEGISWFDAVEFCQRLSLYTNKNYRLPSEAEWEYACRAGTTTPFHFGMTMITSTANYRSTDRQKFKLSGLSSDREPEKAYHKGTTNVGSFGVANSFGLYDMHGNVWEWCEDRWHENYYGAPTDGGAWSDYKNKKNRRRLLRGGSWLNYSEHCRCAYRNFYDPEVNFINIGLRLACNL</sequence>
<accession>A0A0V7ZBK7</accession>
<evidence type="ECO:0000313" key="3">
    <source>
        <dbReference type="Proteomes" id="UP000053372"/>
    </source>
</evidence>
<dbReference type="AlphaFoldDB" id="A0A0V7ZBK7"/>